<sequence length="78" mass="8420">MGWHIFGNCPIDSASSTFPGYVVDFGRSEIVTVETLRSEAHCAPSSRGSCGDREDRTTPHRPSAVGAGRQLSKRISNI</sequence>
<name>A0A2U9C2F8_SCOMX</name>
<proteinExistence type="predicted"/>
<accession>A0A2U9C2F8</accession>
<evidence type="ECO:0000256" key="1">
    <source>
        <dbReference type="SAM" id="MobiDB-lite"/>
    </source>
</evidence>
<gene>
    <name evidence="2" type="ORF">SMAX5B_014732</name>
</gene>
<evidence type="ECO:0000313" key="2">
    <source>
        <dbReference type="EMBL" id="AWP09836.1"/>
    </source>
</evidence>
<protein>
    <submittedName>
        <fullName evidence="2">Uncharacterized protein</fullName>
    </submittedName>
</protein>
<dbReference type="Proteomes" id="UP000246464">
    <property type="component" value="Chromosome 11"/>
</dbReference>
<evidence type="ECO:0000313" key="3">
    <source>
        <dbReference type="Proteomes" id="UP000246464"/>
    </source>
</evidence>
<dbReference type="EMBL" id="CP026253">
    <property type="protein sequence ID" value="AWP09836.1"/>
    <property type="molecule type" value="Genomic_DNA"/>
</dbReference>
<feature type="region of interest" description="Disordered" evidence="1">
    <location>
        <begin position="42"/>
        <end position="78"/>
    </location>
</feature>
<keyword evidence="3" id="KW-1185">Reference proteome</keyword>
<reference evidence="2 3" key="1">
    <citation type="submission" date="2017-12" db="EMBL/GenBank/DDBJ databases">
        <title>Integrating genomic resources of turbot (Scophthalmus maximus) in depth evaluation of genetic and physical mapping variation across individuals.</title>
        <authorList>
            <person name="Martinez P."/>
        </authorList>
    </citation>
    <scope>NUCLEOTIDE SEQUENCE [LARGE SCALE GENOMIC DNA]</scope>
</reference>
<organism evidence="2 3">
    <name type="scientific">Scophthalmus maximus</name>
    <name type="common">Turbot</name>
    <name type="synonym">Psetta maxima</name>
    <dbReference type="NCBI Taxonomy" id="52904"/>
    <lineage>
        <taxon>Eukaryota</taxon>
        <taxon>Metazoa</taxon>
        <taxon>Chordata</taxon>
        <taxon>Craniata</taxon>
        <taxon>Vertebrata</taxon>
        <taxon>Euteleostomi</taxon>
        <taxon>Actinopterygii</taxon>
        <taxon>Neopterygii</taxon>
        <taxon>Teleostei</taxon>
        <taxon>Neoteleostei</taxon>
        <taxon>Acanthomorphata</taxon>
        <taxon>Carangaria</taxon>
        <taxon>Pleuronectiformes</taxon>
        <taxon>Pleuronectoidei</taxon>
        <taxon>Scophthalmidae</taxon>
        <taxon>Scophthalmus</taxon>
    </lineage>
</organism>
<dbReference type="AlphaFoldDB" id="A0A2U9C2F8"/>